<comment type="caution">
    <text evidence="2">The sequence shown here is derived from an EMBL/GenBank/DDBJ whole genome shotgun (WGS) entry which is preliminary data.</text>
</comment>
<protein>
    <submittedName>
        <fullName evidence="2">Uncharacterized protein</fullName>
    </submittedName>
</protein>
<organism evidence="2 3">
    <name type="scientific">Nitzschia inconspicua</name>
    <dbReference type="NCBI Taxonomy" id="303405"/>
    <lineage>
        <taxon>Eukaryota</taxon>
        <taxon>Sar</taxon>
        <taxon>Stramenopiles</taxon>
        <taxon>Ochrophyta</taxon>
        <taxon>Bacillariophyta</taxon>
        <taxon>Bacillariophyceae</taxon>
        <taxon>Bacillariophycidae</taxon>
        <taxon>Bacillariales</taxon>
        <taxon>Bacillariaceae</taxon>
        <taxon>Nitzschia</taxon>
    </lineage>
</organism>
<reference evidence="2" key="1">
    <citation type="journal article" date="2021" name="Sci. Rep.">
        <title>Diploid genomic architecture of Nitzschia inconspicua, an elite biomass production diatom.</title>
        <authorList>
            <person name="Oliver A."/>
            <person name="Podell S."/>
            <person name="Pinowska A."/>
            <person name="Traller J.C."/>
            <person name="Smith S.R."/>
            <person name="McClure R."/>
            <person name="Beliaev A."/>
            <person name="Bohutskyi P."/>
            <person name="Hill E.A."/>
            <person name="Rabines A."/>
            <person name="Zheng H."/>
            <person name="Allen L.Z."/>
            <person name="Kuo A."/>
            <person name="Grigoriev I.V."/>
            <person name="Allen A.E."/>
            <person name="Hazlebeck D."/>
            <person name="Allen E.E."/>
        </authorList>
    </citation>
    <scope>NUCLEOTIDE SEQUENCE</scope>
    <source>
        <strain evidence="2">Hildebrandi</strain>
    </source>
</reference>
<dbReference type="Proteomes" id="UP000693970">
    <property type="component" value="Unassembled WGS sequence"/>
</dbReference>
<accession>A0A9K3LG81</accession>
<feature type="region of interest" description="Disordered" evidence="1">
    <location>
        <begin position="175"/>
        <end position="194"/>
    </location>
</feature>
<proteinExistence type="predicted"/>
<name>A0A9K3LG81_9STRA</name>
<evidence type="ECO:0000313" key="2">
    <source>
        <dbReference type="EMBL" id="KAG7361502.1"/>
    </source>
</evidence>
<gene>
    <name evidence="2" type="ORF">IV203_036603</name>
</gene>
<dbReference type="EMBL" id="JAGRRH010000013">
    <property type="protein sequence ID" value="KAG7361502.1"/>
    <property type="molecule type" value="Genomic_DNA"/>
</dbReference>
<reference evidence="2" key="2">
    <citation type="submission" date="2021-04" db="EMBL/GenBank/DDBJ databases">
        <authorList>
            <person name="Podell S."/>
        </authorList>
    </citation>
    <scope>NUCLEOTIDE SEQUENCE</scope>
    <source>
        <strain evidence="2">Hildebrandi</strain>
    </source>
</reference>
<keyword evidence="3" id="KW-1185">Reference proteome</keyword>
<sequence>MNVFPDRAEIVVDGGPIPVAAAAAIAPDGGGGAAAAAAVGGHLTLDSVCGMVDWLTEHGSDRLHAIQVRRAGETNRAFNIRIRTELHAVLRDANQNPVIHLDRIQPERFIEFILTLRRAGTNRYLSKSSYGNKRASLFHLFRLHNRVGLTSAFSTELSNLFRGFYRQMIQQRAPNRAANDEVAPPDGFPQRREGKEPMSVELYKAICEHRADQVQRYVLGHIFRRTHHFFQSFED</sequence>
<evidence type="ECO:0000313" key="3">
    <source>
        <dbReference type="Proteomes" id="UP000693970"/>
    </source>
</evidence>
<dbReference type="AlphaFoldDB" id="A0A9K3LG81"/>
<evidence type="ECO:0000256" key="1">
    <source>
        <dbReference type="SAM" id="MobiDB-lite"/>
    </source>
</evidence>